<dbReference type="Proteomes" id="UP001237595">
    <property type="component" value="Unassembled WGS sequence"/>
</dbReference>
<keyword evidence="3" id="KW-1185">Reference proteome</keyword>
<accession>A0ABT6PRA2</accession>
<evidence type="ECO:0000256" key="1">
    <source>
        <dbReference type="SAM" id="MobiDB-lite"/>
    </source>
</evidence>
<organism evidence="2 3">
    <name type="scientific">Saccharopolyspora ipomoeae</name>
    <dbReference type="NCBI Taxonomy" id="3042027"/>
    <lineage>
        <taxon>Bacteria</taxon>
        <taxon>Bacillati</taxon>
        <taxon>Actinomycetota</taxon>
        <taxon>Actinomycetes</taxon>
        <taxon>Pseudonocardiales</taxon>
        <taxon>Pseudonocardiaceae</taxon>
        <taxon>Saccharopolyspora</taxon>
    </lineage>
</organism>
<feature type="region of interest" description="Disordered" evidence="1">
    <location>
        <begin position="1"/>
        <end position="40"/>
    </location>
</feature>
<reference evidence="2 3" key="1">
    <citation type="submission" date="2023-04" db="EMBL/GenBank/DDBJ databases">
        <title>Draft genome sequence of Saccharopolyspora sp. TS4A08 isolated from sweet potato rhizospheric soil.</title>
        <authorList>
            <person name="Suksaard P."/>
            <person name="Duangmal K."/>
        </authorList>
    </citation>
    <scope>NUCLEOTIDE SEQUENCE [LARGE SCALE GENOMIC DNA]</scope>
    <source>
        <strain evidence="2 3">TS4A08</strain>
    </source>
</reference>
<feature type="compositionally biased region" description="Low complexity" evidence="1">
    <location>
        <begin position="1"/>
        <end position="12"/>
    </location>
</feature>
<gene>
    <name evidence="2" type="ORF">QFW96_18065</name>
</gene>
<sequence>MDLRRAAGALAGDLDDDFHTGESVGVSDAGGPVLDEGHRHGDVSSAFAADQVVTESVGGRDAEQLRAVGVGHGVRESELDEGVQRAVDGGQADSLAG</sequence>
<name>A0ABT6PRA2_9PSEU</name>
<evidence type="ECO:0000313" key="2">
    <source>
        <dbReference type="EMBL" id="MDI2030544.1"/>
    </source>
</evidence>
<protein>
    <recommendedName>
        <fullName evidence="4">DUF5709 domain-containing protein</fullName>
    </recommendedName>
</protein>
<evidence type="ECO:0000313" key="3">
    <source>
        <dbReference type="Proteomes" id="UP001237595"/>
    </source>
</evidence>
<evidence type="ECO:0008006" key="4">
    <source>
        <dbReference type="Google" id="ProtNLM"/>
    </source>
</evidence>
<comment type="caution">
    <text evidence="2">The sequence shown here is derived from an EMBL/GenBank/DDBJ whole genome shotgun (WGS) entry which is preliminary data.</text>
</comment>
<dbReference type="EMBL" id="JASAOF010000011">
    <property type="protein sequence ID" value="MDI2030544.1"/>
    <property type="molecule type" value="Genomic_DNA"/>
</dbReference>
<proteinExistence type="predicted"/>